<dbReference type="PIRSF" id="PIRSF039090">
    <property type="entry name" value="Flis"/>
    <property type="match status" value="1"/>
</dbReference>
<dbReference type="NCBIfam" id="TIGR00208">
    <property type="entry name" value="fliS"/>
    <property type="match status" value="1"/>
</dbReference>
<dbReference type="KEGG" id="hcv:FTV88_1366"/>
<keyword evidence="7" id="KW-0969">Cilium</keyword>
<dbReference type="InterPro" id="IPR036584">
    <property type="entry name" value="FliS_sf"/>
</dbReference>
<name>A0A5Q2N138_9FIRM</name>
<protein>
    <recommendedName>
        <fullName evidence="6">Flagellar secretion chaperone FliS</fullName>
    </recommendedName>
</protein>
<keyword evidence="8" id="KW-1185">Reference proteome</keyword>
<proteinExistence type="inferred from homology"/>
<keyword evidence="7" id="KW-0966">Cell projection</keyword>
<evidence type="ECO:0000256" key="6">
    <source>
        <dbReference type="PIRNR" id="PIRNR039090"/>
    </source>
</evidence>
<comment type="subcellular location">
    <subcellularLocation>
        <location evidence="1 6">Cytoplasm</location>
        <location evidence="1 6">Cytosol</location>
    </subcellularLocation>
</comment>
<dbReference type="GO" id="GO:0071973">
    <property type="term" value="P:bacterial-type flagellum-dependent cell motility"/>
    <property type="evidence" value="ECO:0007669"/>
    <property type="project" value="TreeGrafter"/>
</dbReference>
<evidence type="ECO:0000313" key="7">
    <source>
        <dbReference type="EMBL" id="QGG47513.1"/>
    </source>
</evidence>
<dbReference type="Proteomes" id="UP000366051">
    <property type="component" value="Chromosome"/>
</dbReference>
<comment type="similarity">
    <text evidence="2 6">Belongs to the FliS family.</text>
</comment>
<reference evidence="8" key="1">
    <citation type="submission" date="2019-11" db="EMBL/GenBank/DDBJ databases">
        <title>Genome sequence of Heliorestis convoluta strain HH, an alkaliphilic and minimalistic phototrophic bacterium from a soda lake in Egypt.</title>
        <authorList>
            <person name="Dewey E.D."/>
            <person name="Stokes L.M."/>
            <person name="Burchell B.M."/>
            <person name="Shaffer K.N."/>
            <person name="Huntington A.M."/>
            <person name="Baker J.M."/>
            <person name="Nadendla S."/>
            <person name="Giglio M.G."/>
            <person name="Touchman J.W."/>
            <person name="Blankenship R.E."/>
            <person name="Madigan M.T."/>
            <person name="Sattley W.M."/>
        </authorList>
    </citation>
    <scope>NUCLEOTIDE SEQUENCE [LARGE SCALE GENOMIC DNA]</scope>
    <source>
        <strain evidence="8">HH</strain>
    </source>
</reference>
<gene>
    <name evidence="7" type="ORF">FTV88_1366</name>
</gene>
<organism evidence="7 8">
    <name type="scientific">Heliorestis convoluta</name>
    <dbReference type="NCBI Taxonomy" id="356322"/>
    <lineage>
        <taxon>Bacteria</taxon>
        <taxon>Bacillati</taxon>
        <taxon>Bacillota</taxon>
        <taxon>Clostridia</taxon>
        <taxon>Eubacteriales</taxon>
        <taxon>Heliobacteriaceae</taxon>
        <taxon>Heliorestis</taxon>
    </lineage>
</organism>
<evidence type="ECO:0000256" key="1">
    <source>
        <dbReference type="ARBA" id="ARBA00004514"/>
    </source>
</evidence>
<dbReference type="OrthoDB" id="9792010at2"/>
<evidence type="ECO:0000256" key="2">
    <source>
        <dbReference type="ARBA" id="ARBA00008787"/>
    </source>
</evidence>
<dbReference type="Pfam" id="PF02561">
    <property type="entry name" value="FliS"/>
    <property type="match status" value="1"/>
</dbReference>
<dbReference type="InterPro" id="IPR003713">
    <property type="entry name" value="FliS"/>
</dbReference>
<accession>A0A5Q2N138</accession>
<dbReference type="RefSeq" id="WP_153724870.1">
    <property type="nucleotide sequence ID" value="NZ_CP045875.1"/>
</dbReference>
<dbReference type="SUPFAM" id="SSF101116">
    <property type="entry name" value="Flagellar export chaperone FliS"/>
    <property type="match status" value="1"/>
</dbReference>
<sequence length="141" mass="16077">MTQQLTEAELLKKTPQELTSLLYQSALTKLEKAMEAIDEKNYIEANTLLQKCNDILHRLGGGLNYEAGPLAEQLEDIYNYMAEKLIQANLKKNKADIEEVHRLLTTIAQAWEETINKGPSAKSVQMRAKATAYERNLFYED</sequence>
<keyword evidence="5" id="KW-0143">Chaperone</keyword>
<keyword evidence="3 6" id="KW-0963">Cytoplasm</keyword>
<dbReference type="PANTHER" id="PTHR34773">
    <property type="entry name" value="FLAGELLAR SECRETION CHAPERONE FLIS"/>
    <property type="match status" value="1"/>
</dbReference>
<dbReference type="PANTHER" id="PTHR34773:SF1">
    <property type="entry name" value="FLAGELLAR SECRETION CHAPERONE FLIS"/>
    <property type="match status" value="1"/>
</dbReference>
<dbReference type="GO" id="GO:0044780">
    <property type="term" value="P:bacterial-type flagellum assembly"/>
    <property type="evidence" value="ECO:0007669"/>
    <property type="project" value="InterPro"/>
</dbReference>
<keyword evidence="7" id="KW-0282">Flagellum</keyword>
<dbReference type="GO" id="GO:0005829">
    <property type="term" value="C:cytosol"/>
    <property type="evidence" value="ECO:0007669"/>
    <property type="project" value="UniProtKB-SubCell"/>
</dbReference>
<evidence type="ECO:0000256" key="5">
    <source>
        <dbReference type="ARBA" id="ARBA00023186"/>
    </source>
</evidence>
<evidence type="ECO:0000256" key="3">
    <source>
        <dbReference type="ARBA" id="ARBA00022490"/>
    </source>
</evidence>
<dbReference type="EMBL" id="CP045875">
    <property type="protein sequence ID" value="QGG47513.1"/>
    <property type="molecule type" value="Genomic_DNA"/>
</dbReference>
<dbReference type="AlphaFoldDB" id="A0A5Q2N138"/>
<evidence type="ECO:0000313" key="8">
    <source>
        <dbReference type="Proteomes" id="UP000366051"/>
    </source>
</evidence>
<dbReference type="CDD" id="cd16098">
    <property type="entry name" value="FliS"/>
    <property type="match status" value="1"/>
</dbReference>
<keyword evidence="4 6" id="KW-1005">Bacterial flagellum biogenesis</keyword>
<dbReference type="Gene3D" id="1.20.120.340">
    <property type="entry name" value="Flagellar protein FliS"/>
    <property type="match status" value="1"/>
</dbReference>
<evidence type="ECO:0000256" key="4">
    <source>
        <dbReference type="ARBA" id="ARBA00022795"/>
    </source>
</evidence>